<reference evidence="1 2" key="1">
    <citation type="submission" date="2014-10" db="EMBL/GenBank/DDBJ databases">
        <title>Whole genome sequence of Francisella endociliophora strain FSC1006, isolated from a laboratory culture of the marine ciliate Euplotes raikovi.</title>
        <authorList>
            <person name="Granberg M."/>
            <person name="Backman S."/>
            <person name="Lundmark E."/>
            <person name="Nilsson E."/>
            <person name="Karlsson E."/>
            <person name="Thelaus J."/>
            <person name="Ohrman C."/>
            <person name="Larkeryd A."/>
            <person name="Stenberg P."/>
        </authorList>
    </citation>
    <scope>NUCLEOTIDE SEQUENCE [LARGE SCALE GENOMIC DNA]</scope>
    <source>
        <strain evidence="1 2">FSC1006</strain>
    </source>
</reference>
<proteinExistence type="predicted"/>
<evidence type="ECO:0000313" key="1">
    <source>
        <dbReference type="EMBL" id="AIT10260.1"/>
    </source>
</evidence>
<sequence>MFKQSVITLIIVILLGSCQSEFSHDNLWGKYNRMNSNISPTSSGLHSKLVENHNKSNYAIDYTPYGAKFR</sequence>
<dbReference type="KEGG" id="frf:LO80_02095"/>
<organism evidence="1 2">
    <name type="scientific">Candidatus Francisella endociliophora</name>
    <dbReference type="NCBI Taxonomy" id="653937"/>
    <lineage>
        <taxon>Bacteria</taxon>
        <taxon>Pseudomonadati</taxon>
        <taxon>Pseudomonadota</taxon>
        <taxon>Gammaproteobacteria</taxon>
        <taxon>Thiotrichales</taxon>
        <taxon>Francisellaceae</taxon>
        <taxon>Francisella</taxon>
    </lineage>
</organism>
<protein>
    <recommendedName>
        <fullName evidence="3">Lipoprotein</fullName>
    </recommendedName>
</protein>
<accession>A0A097ERR6</accession>
<evidence type="ECO:0008006" key="3">
    <source>
        <dbReference type="Google" id="ProtNLM"/>
    </source>
</evidence>
<name>A0A097ERR6_9GAMM</name>
<dbReference type="AlphaFoldDB" id="A0A097ERR6"/>
<gene>
    <name evidence="1" type="ORF">LO80_02095</name>
</gene>
<keyword evidence="2" id="KW-1185">Reference proteome</keyword>
<dbReference type="PROSITE" id="PS51257">
    <property type="entry name" value="PROKAR_LIPOPROTEIN"/>
    <property type="match status" value="1"/>
</dbReference>
<dbReference type="HOGENOM" id="CLU_203136_0_0_6"/>
<dbReference type="EMBL" id="CP009574">
    <property type="protein sequence ID" value="AIT10260.1"/>
    <property type="molecule type" value="Genomic_DNA"/>
</dbReference>
<evidence type="ECO:0000313" key="2">
    <source>
        <dbReference type="Proteomes" id="UP000029672"/>
    </source>
</evidence>
<dbReference type="Proteomes" id="UP000029672">
    <property type="component" value="Chromosome"/>
</dbReference>
<dbReference type="STRING" id="1547445.LO80_02095"/>